<evidence type="ECO:0000256" key="2">
    <source>
        <dbReference type="SAM" id="MobiDB-lite"/>
    </source>
</evidence>
<keyword evidence="6" id="KW-1185">Reference proteome</keyword>
<keyword evidence="1" id="KW-0697">Rotamase</keyword>
<reference evidence="5 6" key="1">
    <citation type="submission" date="2017-06" db="EMBL/GenBank/DDBJ databases">
        <title>Complete genome sequence of Paenibacillus donghaensis KCTC 13049T isolated from East Sea sediment, South Korea.</title>
        <authorList>
            <person name="Jung B.K."/>
            <person name="Hong S.-J."/>
            <person name="Shin J.-H."/>
        </authorList>
    </citation>
    <scope>NUCLEOTIDE SEQUENCE [LARGE SCALE GENOMIC DNA]</scope>
    <source>
        <strain evidence="5 6">KCTC 13049</strain>
    </source>
</reference>
<dbReference type="Pfam" id="PF00639">
    <property type="entry name" value="Rotamase"/>
    <property type="match status" value="1"/>
</dbReference>
<evidence type="ECO:0000313" key="6">
    <source>
        <dbReference type="Proteomes" id="UP000249890"/>
    </source>
</evidence>
<dbReference type="PANTHER" id="PTHR47245">
    <property type="entry name" value="PEPTIDYLPROLYL ISOMERASE"/>
    <property type="match status" value="1"/>
</dbReference>
<evidence type="ECO:0000256" key="3">
    <source>
        <dbReference type="SAM" id="SignalP"/>
    </source>
</evidence>
<accession>A0A2Z2KFU6</accession>
<dbReference type="GO" id="GO:0003755">
    <property type="term" value="F:peptidyl-prolyl cis-trans isomerase activity"/>
    <property type="evidence" value="ECO:0007669"/>
    <property type="project" value="UniProtKB-KW"/>
</dbReference>
<dbReference type="InterPro" id="IPR027304">
    <property type="entry name" value="Trigger_fact/SurA_dom_sf"/>
</dbReference>
<protein>
    <submittedName>
        <fullName evidence="5">Peptidylprolyl isomerase</fullName>
    </submittedName>
</protein>
<name>A0A2Z2KFU6_9BACL</name>
<proteinExistence type="predicted"/>
<organism evidence="5 6">
    <name type="scientific">Paenibacillus donghaensis</name>
    <dbReference type="NCBI Taxonomy" id="414771"/>
    <lineage>
        <taxon>Bacteria</taxon>
        <taxon>Bacillati</taxon>
        <taxon>Bacillota</taxon>
        <taxon>Bacilli</taxon>
        <taxon>Bacillales</taxon>
        <taxon>Paenibacillaceae</taxon>
        <taxon>Paenibacillus</taxon>
    </lineage>
</organism>
<evidence type="ECO:0000259" key="4">
    <source>
        <dbReference type="PROSITE" id="PS50198"/>
    </source>
</evidence>
<dbReference type="OrthoDB" id="14196at2"/>
<dbReference type="SUPFAM" id="SSF54534">
    <property type="entry name" value="FKBP-like"/>
    <property type="match status" value="1"/>
</dbReference>
<feature type="chain" id="PRO_5039651776" evidence="3">
    <location>
        <begin position="27"/>
        <end position="365"/>
    </location>
</feature>
<dbReference type="KEGG" id="pdh:B9T62_32340"/>
<gene>
    <name evidence="5" type="ORF">B9T62_32340</name>
</gene>
<dbReference type="PROSITE" id="PS50198">
    <property type="entry name" value="PPIC_PPIASE_2"/>
    <property type="match status" value="1"/>
</dbReference>
<dbReference type="InterPro" id="IPR000297">
    <property type="entry name" value="PPIase_PpiC"/>
</dbReference>
<dbReference type="InterPro" id="IPR046357">
    <property type="entry name" value="PPIase_dom_sf"/>
</dbReference>
<dbReference type="EMBL" id="CP021780">
    <property type="protein sequence ID" value="ASA25034.1"/>
    <property type="molecule type" value="Genomic_DNA"/>
</dbReference>
<dbReference type="SUPFAM" id="SSF109998">
    <property type="entry name" value="Triger factor/SurA peptide-binding domain-like"/>
    <property type="match status" value="1"/>
</dbReference>
<sequence>MSLNKTKSWKVLLVSLAAAVSFSMLAACSDNNASNAEDTSTAVATYTGGTITEKEFDTDQRVMKFLSPDQSLYLEIDANKEKILEQEIAFEYLAGKASDESKKEAEQKVEIQLNKMKSGLGDTYESTLKEQGITEEDLQSYMVRILTVYQDKFLQVTDDQVTAEFEATKGDFTAVSLHRLLIGLQDSAGKERSQADALKLASEAKAALDGGSDFAETVKKYSDDTATKDSGGEYKDRTIGYFVEEPFKKAAQTLELGKVSDPVLTSGGYHLIKVDSRTEKTFDQLTEEQKDEIKGSLASKGLETFMEKELPGIIEKIDLPKSSPAASSAPSAEASAAPSASPGAEATAAPGAAAATEAPAATTAP</sequence>
<dbReference type="PROSITE" id="PS51257">
    <property type="entry name" value="PROKAR_LIPOPROTEIN"/>
    <property type="match status" value="1"/>
</dbReference>
<dbReference type="Proteomes" id="UP000249890">
    <property type="component" value="Chromosome"/>
</dbReference>
<feature type="signal peptide" evidence="3">
    <location>
        <begin position="1"/>
        <end position="26"/>
    </location>
</feature>
<feature type="compositionally biased region" description="Low complexity" evidence="2">
    <location>
        <begin position="322"/>
        <end position="365"/>
    </location>
</feature>
<evidence type="ECO:0000256" key="1">
    <source>
        <dbReference type="PROSITE-ProRule" id="PRU00278"/>
    </source>
</evidence>
<dbReference type="AlphaFoldDB" id="A0A2Z2KFU6"/>
<keyword evidence="3" id="KW-0732">Signal</keyword>
<keyword evidence="1 5" id="KW-0413">Isomerase</keyword>
<dbReference type="RefSeq" id="WP_087919000.1">
    <property type="nucleotide sequence ID" value="NZ_CP021780.1"/>
</dbReference>
<evidence type="ECO:0000313" key="5">
    <source>
        <dbReference type="EMBL" id="ASA25034.1"/>
    </source>
</evidence>
<feature type="region of interest" description="Disordered" evidence="2">
    <location>
        <begin position="316"/>
        <end position="365"/>
    </location>
</feature>
<dbReference type="Gene3D" id="3.10.50.40">
    <property type="match status" value="1"/>
</dbReference>
<dbReference type="PANTHER" id="PTHR47245:SF2">
    <property type="entry name" value="PEPTIDYL-PROLYL CIS-TRANS ISOMERASE HP_0175-RELATED"/>
    <property type="match status" value="1"/>
</dbReference>
<feature type="domain" description="PpiC" evidence="4">
    <location>
        <begin position="172"/>
        <end position="276"/>
    </location>
</feature>
<dbReference type="InterPro" id="IPR050245">
    <property type="entry name" value="PrsA_foldase"/>
</dbReference>